<accession>A0ABU2KMS0</accession>
<keyword evidence="4" id="KW-1185">Reference proteome</keyword>
<dbReference type="PANTHER" id="PTHR31272">
    <property type="entry name" value="CYTOCHROME C-TYPE BIOGENESIS PROTEIN HI_1454-RELATED"/>
    <property type="match status" value="1"/>
</dbReference>
<dbReference type="InterPro" id="IPR051790">
    <property type="entry name" value="Cytochrome_c-biogenesis_DsbD"/>
</dbReference>
<keyword evidence="2" id="KW-0472">Membrane</keyword>
<keyword evidence="2" id="KW-1133">Transmembrane helix</keyword>
<dbReference type="PANTHER" id="PTHR31272:SF4">
    <property type="entry name" value="CYTOCHROME C-TYPE BIOGENESIS PROTEIN HI_1454-RELATED"/>
    <property type="match status" value="1"/>
</dbReference>
<feature type="transmembrane region" description="Helical" evidence="2">
    <location>
        <begin position="93"/>
        <end position="118"/>
    </location>
</feature>
<name>A0ABU2KMS0_9ACTN</name>
<feature type="transmembrane region" description="Helical" evidence="2">
    <location>
        <begin position="236"/>
        <end position="257"/>
    </location>
</feature>
<sequence>MIAETVQHGSLLLAAPLALAAGLVSFLSPCVLPLVPGYLSYVTGLSGADIAARRRARAAARPGGGDPSAPDPETEPADAVLQRRRGTMLVGSLLFVAGFSAVFVAVGVFVGGIGGLLLDYAEPITRVLGAVTVLLGLMFMGAVPGLTREVRIHRVPGAGLAGAPLLGVVFGLGWTPCIGPTLAAVQSLAFTEGSVGRGALLSLVYCLGLGLPFVAASLLYRRALGAFDRVKRHYRAVTVAGGAMLVAVGLLLATGLWTDITAFMQRWVADYSTVI</sequence>
<feature type="transmembrane region" description="Helical" evidence="2">
    <location>
        <begin position="155"/>
        <end position="175"/>
    </location>
</feature>
<evidence type="ECO:0000256" key="1">
    <source>
        <dbReference type="SAM" id="MobiDB-lite"/>
    </source>
</evidence>
<evidence type="ECO:0000256" key="2">
    <source>
        <dbReference type="SAM" id="Phobius"/>
    </source>
</evidence>
<dbReference type="EMBL" id="JAVREK010000001">
    <property type="protein sequence ID" value="MDT0300543.1"/>
    <property type="molecule type" value="Genomic_DNA"/>
</dbReference>
<evidence type="ECO:0000313" key="3">
    <source>
        <dbReference type="EMBL" id="MDT0300543.1"/>
    </source>
</evidence>
<feature type="transmembrane region" description="Helical" evidence="2">
    <location>
        <begin position="195"/>
        <end position="215"/>
    </location>
</feature>
<feature type="transmembrane region" description="Helical" evidence="2">
    <location>
        <begin position="124"/>
        <end position="143"/>
    </location>
</feature>
<evidence type="ECO:0000313" key="4">
    <source>
        <dbReference type="Proteomes" id="UP001183226"/>
    </source>
</evidence>
<comment type="caution">
    <text evidence="3">The sequence shown here is derived from an EMBL/GenBank/DDBJ whole genome shotgun (WGS) entry which is preliminary data.</text>
</comment>
<dbReference type="Proteomes" id="UP001183226">
    <property type="component" value="Unassembled WGS sequence"/>
</dbReference>
<feature type="region of interest" description="Disordered" evidence="1">
    <location>
        <begin position="59"/>
        <end position="78"/>
    </location>
</feature>
<reference evidence="4" key="1">
    <citation type="submission" date="2023-07" db="EMBL/GenBank/DDBJ databases">
        <title>30 novel species of actinomycetes from the DSMZ collection.</title>
        <authorList>
            <person name="Nouioui I."/>
        </authorList>
    </citation>
    <scope>NUCLEOTIDE SEQUENCE [LARGE SCALE GENOMIC DNA]</scope>
    <source>
        <strain evidence="4">DSM 45055</strain>
    </source>
</reference>
<dbReference type="RefSeq" id="WP_311542960.1">
    <property type="nucleotide sequence ID" value="NZ_JAVREK010000001.1"/>
</dbReference>
<organism evidence="3 4">
    <name type="scientific">Streptomonospora wellingtoniae</name>
    <dbReference type="NCBI Taxonomy" id="3075544"/>
    <lineage>
        <taxon>Bacteria</taxon>
        <taxon>Bacillati</taxon>
        <taxon>Actinomycetota</taxon>
        <taxon>Actinomycetes</taxon>
        <taxon>Streptosporangiales</taxon>
        <taxon>Nocardiopsidaceae</taxon>
        <taxon>Streptomonospora</taxon>
    </lineage>
</organism>
<proteinExistence type="predicted"/>
<keyword evidence="2" id="KW-0812">Transmembrane</keyword>
<protein>
    <submittedName>
        <fullName evidence="3">Cytochrome c biogenesis protein CcdA</fullName>
    </submittedName>
</protein>
<gene>
    <name evidence="3" type="ORF">RM446_00265</name>
</gene>
<feature type="transmembrane region" description="Helical" evidence="2">
    <location>
        <begin position="12"/>
        <end position="35"/>
    </location>
</feature>